<feature type="compositionally biased region" description="Basic and acidic residues" evidence="2">
    <location>
        <begin position="40"/>
        <end position="49"/>
    </location>
</feature>
<feature type="compositionally biased region" description="Acidic residues" evidence="2">
    <location>
        <begin position="321"/>
        <end position="330"/>
    </location>
</feature>
<feature type="compositionally biased region" description="Low complexity" evidence="2">
    <location>
        <begin position="795"/>
        <end position="824"/>
    </location>
</feature>
<dbReference type="InterPro" id="IPR014768">
    <property type="entry name" value="GBD/FH3_dom"/>
</dbReference>
<feature type="compositionally biased region" description="Acidic residues" evidence="2">
    <location>
        <begin position="997"/>
        <end position="1017"/>
    </location>
</feature>
<dbReference type="InterPro" id="IPR056771">
    <property type="entry name" value="FH3_FHOD1-3-like"/>
</dbReference>
<feature type="compositionally biased region" description="Polar residues" evidence="2">
    <location>
        <begin position="168"/>
        <end position="187"/>
    </location>
</feature>
<evidence type="ECO:0000259" key="3">
    <source>
        <dbReference type="PROSITE" id="PS51232"/>
    </source>
</evidence>
<dbReference type="SUPFAM" id="SSF101447">
    <property type="entry name" value="Formin homology 2 domain (FH2 domain)"/>
    <property type="match status" value="1"/>
</dbReference>
<feature type="compositionally biased region" description="Basic and acidic residues" evidence="2">
    <location>
        <begin position="137"/>
        <end position="150"/>
    </location>
</feature>
<evidence type="ECO:0000313" key="6">
    <source>
        <dbReference type="Proteomes" id="UP001187531"/>
    </source>
</evidence>
<dbReference type="GO" id="GO:0030866">
    <property type="term" value="P:cortical actin cytoskeleton organization"/>
    <property type="evidence" value="ECO:0007669"/>
    <property type="project" value="TreeGrafter"/>
</dbReference>
<feature type="compositionally biased region" description="Basic and acidic residues" evidence="2">
    <location>
        <begin position="896"/>
        <end position="906"/>
    </location>
</feature>
<dbReference type="SUPFAM" id="SSF48371">
    <property type="entry name" value="ARM repeat"/>
    <property type="match status" value="1"/>
</dbReference>
<feature type="domain" description="FH2" evidence="4">
    <location>
        <begin position="1738"/>
        <end position="2129"/>
    </location>
</feature>
<feature type="region of interest" description="Disordered" evidence="2">
    <location>
        <begin position="234"/>
        <end position="464"/>
    </location>
</feature>
<feature type="compositionally biased region" description="Low complexity" evidence="2">
    <location>
        <begin position="551"/>
        <end position="573"/>
    </location>
</feature>
<feature type="compositionally biased region" description="Low complexity" evidence="2">
    <location>
        <begin position="755"/>
        <end position="768"/>
    </location>
</feature>
<feature type="compositionally biased region" description="Polar residues" evidence="2">
    <location>
        <begin position="274"/>
        <end position="283"/>
    </location>
</feature>
<feature type="compositionally biased region" description="Polar residues" evidence="2">
    <location>
        <begin position="1"/>
        <end position="10"/>
    </location>
</feature>
<dbReference type="Proteomes" id="UP001187531">
    <property type="component" value="Unassembled WGS sequence"/>
</dbReference>
<dbReference type="Gene3D" id="1.20.58.2220">
    <property type="entry name" value="Formin, FH2 domain"/>
    <property type="match status" value="1"/>
</dbReference>
<dbReference type="Gene3D" id="1.25.10.10">
    <property type="entry name" value="Leucine-rich Repeat Variant"/>
    <property type="match status" value="1"/>
</dbReference>
<dbReference type="PROSITE" id="PS51444">
    <property type="entry name" value="FH2"/>
    <property type="match status" value="1"/>
</dbReference>
<protein>
    <recommendedName>
        <fullName evidence="7">FH1/FH2 domain-containing protein 3</fullName>
    </recommendedName>
</protein>
<dbReference type="InterPro" id="IPR015425">
    <property type="entry name" value="FH2_Formin"/>
</dbReference>
<dbReference type="FunFam" id="1.25.10.10:FF:000056">
    <property type="entry name" value="FH1/FH2 domain-containing protein 3 isoform X1"/>
    <property type="match status" value="1"/>
</dbReference>
<feature type="region of interest" description="Disordered" evidence="2">
    <location>
        <begin position="485"/>
        <end position="851"/>
    </location>
</feature>
<dbReference type="GO" id="GO:0005737">
    <property type="term" value="C:cytoplasm"/>
    <property type="evidence" value="ECO:0007669"/>
    <property type="project" value="TreeGrafter"/>
</dbReference>
<keyword evidence="6" id="KW-1185">Reference proteome</keyword>
<feature type="compositionally biased region" description="Low complexity" evidence="2">
    <location>
        <begin position="396"/>
        <end position="411"/>
    </location>
</feature>
<dbReference type="Pfam" id="PF24959">
    <property type="entry name" value="FH3_FHOD1-3"/>
    <property type="match status" value="1"/>
</dbReference>
<feature type="compositionally biased region" description="Polar residues" evidence="2">
    <location>
        <begin position="642"/>
        <end position="652"/>
    </location>
</feature>
<accession>A0AA88HQ86</accession>
<keyword evidence="1" id="KW-0009">Actin-binding</keyword>
<feature type="compositionally biased region" description="Low complexity" evidence="2">
    <location>
        <begin position="581"/>
        <end position="613"/>
    </location>
</feature>
<evidence type="ECO:0000259" key="4">
    <source>
        <dbReference type="PROSITE" id="PS51444"/>
    </source>
</evidence>
<dbReference type="InterPro" id="IPR016024">
    <property type="entry name" value="ARM-type_fold"/>
</dbReference>
<organism evidence="5 6">
    <name type="scientific">Artemia franciscana</name>
    <name type="common">Brine shrimp</name>
    <name type="synonym">Artemia sanfranciscana</name>
    <dbReference type="NCBI Taxonomy" id="6661"/>
    <lineage>
        <taxon>Eukaryota</taxon>
        <taxon>Metazoa</taxon>
        <taxon>Ecdysozoa</taxon>
        <taxon>Arthropoda</taxon>
        <taxon>Crustacea</taxon>
        <taxon>Branchiopoda</taxon>
        <taxon>Anostraca</taxon>
        <taxon>Artemiidae</taxon>
        <taxon>Artemia</taxon>
    </lineage>
</organism>
<feature type="compositionally biased region" description="Basic and acidic residues" evidence="2">
    <location>
        <begin position="485"/>
        <end position="499"/>
    </location>
</feature>
<feature type="region of interest" description="Disordered" evidence="2">
    <location>
        <begin position="993"/>
        <end position="1022"/>
    </location>
</feature>
<feature type="compositionally biased region" description="Polar residues" evidence="2">
    <location>
        <begin position="237"/>
        <end position="261"/>
    </location>
</feature>
<feature type="region of interest" description="Disordered" evidence="2">
    <location>
        <begin position="883"/>
        <end position="979"/>
    </location>
</feature>
<feature type="compositionally biased region" description="Polar residues" evidence="2">
    <location>
        <begin position="673"/>
        <end position="754"/>
    </location>
</feature>
<dbReference type="PANTHER" id="PTHR45920">
    <property type="entry name" value="FORMIN HOMOLOGY 2 DOMAIN CONTAINING, ISOFORM I"/>
    <property type="match status" value="1"/>
</dbReference>
<feature type="compositionally biased region" description="Low complexity" evidence="2">
    <location>
        <begin position="1459"/>
        <end position="1473"/>
    </location>
</feature>
<feature type="compositionally biased region" description="Low complexity" evidence="2">
    <location>
        <begin position="911"/>
        <end position="926"/>
    </location>
</feature>
<comment type="caution">
    <text evidence="5">The sequence shown here is derived from an EMBL/GenBank/DDBJ whole genome shotgun (WGS) entry which is preliminary data.</text>
</comment>
<evidence type="ECO:0000313" key="5">
    <source>
        <dbReference type="EMBL" id="KAK2708847.1"/>
    </source>
</evidence>
<dbReference type="GO" id="GO:0051015">
    <property type="term" value="F:actin filament binding"/>
    <property type="evidence" value="ECO:0007669"/>
    <property type="project" value="TreeGrafter"/>
</dbReference>
<evidence type="ECO:0008006" key="7">
    <source>
        <dbReference type="Google" id="ProtNLM"/>
    </source>
</evidence>
<dbReference type="PANTHER" id="PTHR45920:SF4">
    <property type="entry name" value="FORMIN HOMOLOGY 2 DOMAIN CONTAINING, ISOFORM I"/>
    <property type="match status" value="1"/>
</dbReference>
<dbReference type="InterPro" id="IPR041387">
    <property type="entry name" value="FHOD1_GBD_N"/>
</dbReference>
<feature type="compositionally biased region" description="Low complexity" evidence="2">
    <location>
        <begin position="620"/>
        <end position="634"/>
    </location>
</feature>
<name>A0AA88HQ86_ARTSF</name>
<dbReference type="Pfam" id="PF02181">
    <property type="entry name" value="FH2"/>
    <property type="match status" value="1"/>
</dbReference>
<feature type="region of interest" description="Disordered" evidence="2">
    <location>
        <begin position="1"/>
        <end position="187"/>
    </location>
</feature>
<sequence length="2264" mass="252294">MTRSSGNYPQPSLYSGSSTSSNKGYSTGAKPSISSYSKVNEVRLPKSETLDNTVRSGYEPRNRYNSSSYEPMKSYYNTGSRQDGTLNYKQDIREAKSPNKFSANEPSRASLDSDGQKRFGYSSRVEPKGLTKIPSLSEDKETKYHSKEKASNLGSHRTLSFREREPTESTTSCFYNSLPRNQGSEKTFTSRFLKPQGETPVSYLTKKTNEVKEQRLESTKDNINLIVPTYRPKYSRFLSSTSNPTFSRPNSSQDGFKSPTSPTLPVPPDILESKANSDSSSRLELQPVGHKKQSSSPISSKSTHSLSNSPEKTSSSSYSSSEEEEREEDFLTCRATSPNMYSCDPDPGNISAEKKVERSAKKLITAQFSSKEVQTDTEREEPRKSRFIGYTGYAGPSYSSYTPSRPTSSYYDKYLSRNYTTNLTKYRDETKIEDTVKKSPSPLAMKPPLSPSISKRNGESTNDIKEKIKAGILDVLMYTSMAGKSLERVQRSSSKEKTSARIPAAQAKSRSPSVEYQLKPPVSPSSRPRRNNHSPSSEMFGKPPVSPLPRKISNPSCLSKSSSRCSSISSQLPTQPKQKRQSLVSKKSSSGTSSESESESSIEFSPSSKSSSISDHKNENCQSSSEEETSSSNSGCLPEYQRNGSFSRSRLISNNSKSSLPRSSPSGSHSNVLHRNSSNLSQTELRNNVRKSMSGSKRGNLGSRVNSTSNALERNLSNSSRTSMIERSGSNLSRSSLIQRSGSNLGRNRTTQNPSNASSRRSSAASMSKVVPNLKRHPSKQNVIETPKKNCVKNQNSYSSKSQSSSPEVSKSSSSDKLQSSRKSLAVEFTKKSFRNHSPSSSSIQSRKNSIEQKPLEVPVHQSSFQSKELGKIQRCSTVSSDWWNGVPELSSSPDGNEKHQDHPVPDSENESTSSSELLSNKKSGSPFLPPPNHDVLLINESPTSELGDRTSPDGFEWPEESVSPSPNPYVVKKEKSLPNVEKYLGYDGEAISKVESDDDDDNSVDSESSESDEESLSEALSKAIGKEVAVSDEELNEVEDENNDLKKIVFPSDKNKCNGNKFAEVRLRRNDSSTENQSNVHIAEAEKLAQYLKRLDAVNRISDHLTTPSGDEVDDATLQVYKDGEYASYLDLECSLAEQADEIEGISDSRKNSFVLRTQLTVRVHAIIEKLLNTEGRELRRSLFALKQIFQDDKDLVHSFVRNDGLSCLVKVGKEADQNYQNYILRALGQVMLYVDGMHGVMENNETIMWLYELFGSRYRLVVKTALKLLLVFVEYAESNCHLLINAIHTVDNRKGQTPWSELLKLLGDSDATDTELVIYAVTLINKTLQGLPDQDSFYDETDCLEGLGMQKVIKKYLTGPGADLDLLQQFQLYEAELRREDGNDVPIGILPPIQPISRSKPRIKKTLNGDGERRKSLRHLLTQEDHDGRSSTLEQPRIVEGAVKQPEKVEEHDEDSVASSSRSNSPSCSESPKMQIDEPPLLRRRRQRADRQRTFLLEQSLRLGSDGESSLTDDSNASHESRGQQEINERGSPISISLSVETPNVPIKKLPSKTNLLSVQGLVEEDGSKRPIEVSREMSVKDITEKLKMGQSILNSPSEEKLGRIGDLSGIISKAKEGLTKSKSRNDLKAEPQVKVEQKKSENELHWEELVRSLNRPLQICDLDFTELRDEDDIDPLCKGLMNGIPPPPPPMTSGLPPLSPPMASCGFPPPLTRGFPPPPVFGVKLNHVKGQENALSTDLECKLPKKTKKTVKLFWKEARDGNTIWDDLNPILIDTQKLEYLFEQRSAKDITGKEKNADGLKSKEIIILDPKRSNAINIALTKLPPPRAIKAAILKMDPTVINREGIEKLLALLPSEEEKSKIQEAVTLQPDVPLGSAEQFLLTLSSIAELSARLKLWTFRLDYENSEKEIAEPLMDLKVGIDCLKSSRTFKVILATLLTIGNFLNGSQSKGFQIDYLAKVPEVKDTVHKHSLLHHLCSIVIEKYADTTDLYSEIGAVTRASRVDFDELAAALSKLESDCKASWDHLRAVGKHEQQLSLKTKISEFLSECAERIIVLGIIYRRVMHRFQSFMLWLGTPVHMARDSKPGAIFRIIAEFALEYRTTRERVLTQIEKRAAHRERNKTRGKLITEVGSFRREEDRADAELRHILASDMSDTESMSIRGNLSLSLGRKNKAGQRLNNFGRSTSHKSGTSDACTSDAEDVILESLVKTVTAPTKPLLRERKRTRHADRKSLRRTLMNDLSEDEKKFLAQLASQTAEVM</sequence>
<feature type="compositionally biased region" description="Basic and acidic residues" evidence="2">
    <location>
        <begin position="425"/>
        <end position="437"/>
    </location>
</feature>
<evidence type="ECO:0000256" key="2">
    <source>
        <dbReference type="SAM" id="MobiDB-lite"/>
    </source>
</evidence>
<feature type="compositionally biased region" description="Low complexity" evidence="2">
    <location>
        <begin position="294"/>
        <end position="320"/>
    </location>
</feature>
<evidence type="ECO:0000256" key="1">
    <source>
        <dbReference type="ARBA" id="ARBA00023203"/>
    </source>
</evidence>
<feature type="compositionally biased region" description="Polar residues" evidence="2">
    <location>
        <begin position="63"/>
        <end position="88"/>
    </location>
</feature>
<feature type="domain" description="GBD/FH3" evidence="3">
    <location>
        <begin position="1106"/>
        <end position="1457"/>
    </location>
</feature>
<dbReference type="InterPro" id="IPR011989">
    <property type="entry name" value="ARM-like"/>
</dbReference>
<feature type="region of interest" description="Disordered" evidence="2">
    <location>
        <begin position="1385"/>
        <end position="1539"/>
    </location>
</feature>
<feature type="compositionally biased region" description="Basic and acidic residues" evidence="2">
    <location>
        <begin position="1518"/>
        <end position="1531"/>
    </location>
</feature>
<dbReference type="Pfam" id="PF18382">
    <property type="entry name" value="Formin_GBD_N"/>
    <property type="match status" value="1"/>
</dbReference>
<reference evidence="5" key="1">
    <citation type="submission" date="2023-07" db="EMBL/GenBank/DDBJ databases">
        <title>Chromosome-level genome assembly of Artemia franciscana.</title>
        <authorList>
            <person name="Jo E."/>
        </authorList>
    </citation>
    <scope>NUCLEOTIDE SEQUENCE</scope>
    <source>
        <tissue evidence="5">Whole body</tissue>
    </source>
</reference>
<feature type="compositionally biased region" description="Basic and acidic residues" evidence="2">
    <location>
        <begin position="373"/>
        <end position="384"/>
    </location>
</feature>
<feature type="compositionally biased region" description="Low complexity" evidence="2">
    <location>
        <begin position="653"/>
        <end position="671"/>
    </location>
</feature>
<dbReference type="SMART" id="SM00498">
    <property type="entry name" value="FH2"/>
    <property type="match status" value="1"/>
</dbReference>
<gene>
    <name evidence="5" type="ORF">QYM36_014466</name>
</gene>
<dbReference type="EMBL" id="JAVRJZ010000018">
    <property type="protein sequence ID" value="KAK2708847.1"/>
    <property type="molecule type" value="Genomic_DNA"/>
</dbReference>
<proteinExistence type="predicted"/>
<feature type="compositionally biased region" description="Low complexity" evidence="2">
    <location>
        <begin position="838"/>
        <end position="848"/>
    </location>
</feature>
<dbReference type="InterPro" id="IPR042201">
    <property type="entry name" value="FH2_Formin_sf"/>
</dbReference>
<feature type="compositionally biased region" description="Low complexity" evidence="2">
    <location>
        <begin position="12"/>
        <end position="28"/>
    </location>
</feature>
<dbReference type="GO" id="GO:0005856">
    <property type="term" value="C:cytoskeleton"/>
    <property type="evidence" value="ECO:0007669"/>
    <property type="project" value="TreeGrafter"/>
</dbReference>
<dbReference type="PROSITE" id="PS51232">
    <property type="entry name" value="GBD_FH3"/>
    <property type="match status" value="1"/>
</dbReference>